<dbReference type="Proteomes" id="UP001597151">
    <property type="component" value="Unassembled WGS sequence"/>
</dbReference>
<dbReference type="EMBL" id="JBHTKR010000003">
    <property type="protein sequence ID" value="MFD1194916.1"/>
    <property type="molecule type" value="Genomic_DNA"/>
</dbReference>
<evidence type="ECO:0000313" key="1">
    <source>
        <dbReference type="EMBL" id="MFD1194916.1"/>
    </source>
</evidence>
<keyword evidence="2" id="KW-1185">Reference proteome</keyword>
<evidence type="ECO:0000313" key="2">
    <source>
        <dbReference type="Proteomes" id="UP001597151"/>
    </source>
</evidence>
<proteinExistence type="predicted"/>
<comment type="caution">
    <text evidence="1">The sequence shown here is derived from an EMBL/GenBank/DDBJ whole genome shotgun (WGS) entry which is preliminary data.</text>
</comment>
<organism evidence="1 2">
    <name type="scientific">Seohaeicola saemankumensis</name>
    <dbReference type="NCBI Taxonomy" id="481181"/>
    <lineage>
        <taxon>Bacteria</taxon>
        <taxon>Pseudomonadati</taxon>
        <taxon>Pseudomonadota</taxon>
        <taxon>Alphaproteobacteria</taxon>
        <taxon>Rhodobacterales</taxon>
        <taxon>Roseobacteraceae</taxon>
        <taxon>Seohaeicola</taxon>
    </lineage>
</organism>
<gene>
    <name evidence="1" type="ORF">ACFQ3C_09560</name>
</gene>
<protein>
    <submittedName>
        <fullName evidence="1">Uncharacterized protein</fullName>
    </submittedName>
</protein>
<dbReference type="RefSeq" id="WP_380791151.1">
    <property type="nucleotide sequence ID" value="NZ_JBHTKR010000003.1"/>
</dbReference>
<sequence length="62" mass="6718">MSLIISGLFIIMPCMWFSSHSQSCCADPSAMRAFAKGKNRGLPDAFPWRHVITALAGGKAHP</sequence>
<accession>A0ABW3TDJ0</accession>
<reference evidence="2" key="1">
    <citation type="journal article" date="2019" name="Int. J. Syst. Evol. Microbiol.">
        <title>The Global Catalogue of Microorganisms (GCM) 10K type strain sequencing project: providing services to taxonomists for standard genome sequencing and annotation.</title>
        <authorList>
            <consortium name="The Broad Institute Genomics Platform"/>
            <consortium name="The Broad Institute Genome Sequencing Center for Infectious Disease"/>
            <person name="Wu L."/>
            <person name="Ma J."/>
        </authorList>
    </citation>
    <scope>NUCLEOTIDE SEQUENCE [LARGE SCALE GENOMIC DNA]</scope>
    <source>
        <strain evidence="2">CCUG 55328</strain>
    </source>
</reference>
<name>A0ABW3TDJ0_9RHOB</name>